<dbReference type="SUPFAM" id="SSF53686">
    <property type="entry name" value="Tryptophan synthase beta subunit-like PLP-dependent enzymes"/>
    <property type="match status" value="1"/>
</dbReference>
<sequence length="456" mass="48574">MRYYDNVVELIGNTPLVRLRNVTAGIQATVLAKVEYLNPGGSVKDRIALRMVEDAEKAGILQPGGTIVEPTSGNTGVGLALVAQLKGYRCVFVCPDKVSQDKQDVLRAYGAEVVVCPTAVAPEDPRSYYNVSDRLAREIPGAWKPNQYSNPANPRSHYETTGPELWEQTGGGLTHFVAGVGTGGTISGIGRYLKEASEGRVKVIGADPEGSVYSGGTGRPYLVEGVGEDFWPETYDRGVADEIIEVSDKASFEMTRRLAREEGLLVGGSCGMAVVAALEVARSAGPDDVVVVLLPDSGKGYLSKIFNDDWMARYGFLDNSGTEPTVADALASKPGGLPELVHVHPTETVRDAIDYMREYGVSQLPVLKAEPPVVTGEVAGSIAEKDLLDALFTGQAHLHDTIERHMAEPLPMIGGGQPVSEAVGLLEKSDAALVLVDGKPRGVLTRQDLLAHLGAR</sequence>
<evidence type="ECO:0000256" key="4">
    <source>
        <dbReference type="ARBA" id="ARBA00012041"/>
    </source>
</evidence>
<keyword evidence="5" id="KW-0663">Pyridoxal phosphate</keyword>
<dbReference type="InterPro" id="IPR046342">
    <property type="entry name" value="CBS_dom_sf"/>
</dbReference>
<dbReference type="OrthoDB" id="9805733at2"/>
<dbReference type="SUPFAM" id="SSF54631">
    <property type="entry name" value="CBS-domain pair"/>
    <property type="match status" value="1"/>
</dbReference>
<comment type="cofactor">
    <cofactor evidence="1">
        <name>pyridoxal 5'-phosphate</name>
        <dbReference type="ChEBI" id="CHEBI:597326"/>
    </cofactor>
</comment>
<dbReference type="STRING" id="47855.GA0070606_2295"/>
<comment type="similarity">
    <text evidence="3">Belongs to the cysteine synthase/cystathionine beta-synthase family.</text>
</comment>
<dbReference type="SMART" id="SM00116">
    <property type="entry name" value="CBS"/>
    <property type="match status" value="2"/>
</dbReference>
<gene>
    <name evidence="13" type="ORF">GA0070606_2295</name>
</gene>
<keyword evidence="6 11" id="KW-0129">CBS domain</keyword>
<organism evidence="13 14">
    <name type="scientific">Micromonospora citrea</name>
    <dbReference type="NCBI Taxonomy" id="47855"/>
    <lineage>
        <taxon>Bacteria</taxon>
        <taxon>Bacillati</taxon>
        <taxon>Actinomycetota</taxon>
        <taxon>Actinomycetes</taxon>
        <taxon>Micromonosporales</taxon>
        <taxon>Micromonosporaceae</taxon>
        <taxon>Micromonospora</taxon>
    </lineage>
</organism>
<dbReference type="AlphaFoldDB" id="A0A1C6UKL3"/>
<dbReference type="Gene3D" id="3.40.50.1100">
    <property type="match status" value="2"/>
</dbReference>
<dbReference type="Pfam" id="PF00291">
    <property type="entry name" value="PALP"/>
    <property type="match status" value="1"/>
</dbReference>
<dbReference type="GO" id="GO:0005737">
    <property type="term" value="C:cytoplasm"/>
    <property type="evidence" value="ECO:0007669"/>
    <property type="project" value="InterPro"/>
</dbReference>
<evidence type="ECO:0000313" key="13">
    <source>
        <dbReference type="EMBL" id="SCL54521.1"/>
    </source>
</evidence>
<dbReference type="InterPro" id="IPR000644">
    <property type="entry name" value="CBS_dom"/>
</dbReference>
<evidence type="ECO:0000256" key="2">
    <source>
        <dbReference type="ARBA" id="ARBA00005003"/>
    </source>
</evidence>
<dbReference type="RefSeq" id="WP_091097642.1">
    <property type="nucleotide sequence ID" value="NZ_FMHZ01000002.1"/>
</dbReference>
<keyword evidence="7" id="KW-0456">Lyase</keyword>
<dbReference type="GO" id="GO:0016765">
    <property type="term" value="F:transferase activity, transferring alkyl or aryl (other than methyl) groups"/>
    <property type="evidence" value="ECO:0007669"/>
    <property type="project" value="UniProtKB-ARBA"/>
</dbReference>
<dbReference type="Pfam" id="PF00571">
    <property type="entry name" value="CBS"/>
    <property type="match status" value="2"/>
</dbReference>
<evidence type="ECO:0000256" key="1">
    <source>
        <dbReference type="ARBA" id="ARBA00001933"/>
    </source>
</evidence>
<dbReference type="PROSITE" id="PS51371">
    <property type="entry name" value="CBS"/>
    <property type="match status" value="1"/>
</dbReference>
<dbReference type="Proteomes" id="UP000199001">
    <property type="component" value="Unassembled WGS sequence"/>
</dbReference>
<evidence type="ECO:0000256" key="10">
    <source>
        <dbReference type="NCBIfam" id="TIGR01137"/>
    </source>
</evidence>
<dbReference type="InterPro" id="IPR001926">
    <property type="entry name" value="TrpB-like_PALP"/>
</dbReference>
<evidence type="ECO:0000256" key="7">
    <source>
        <dbReference type="ARBA" id="ARBA00023239"/>
    </source>
</evidence>
<accession>A0A1C6UKL3</accession>
<proteinExistence type="inferred from homology"/>
<protein>
    <recommendedName>
        <fullName evidence="8 10">Cystathionine beta-synthase</fullName>
        <ecNumber evidence="4 10">4.2.1.22</ecNumber>
    </recommendedName>
</protein>
<dbReference type="NCBIfam" id="TIGR01137">
    <property type="entry name" value="cysta_beta"/>
    <property type="match status" value="1"/>
</dbReference>
<dbReference type="FunFam" id="3.40.50.1100:FF:000118">
    <property type="entry name" value="Related to CYS4-cystathionine beta-synthase"/>
    <property type="match status" value="1"/>
</dbReference>
<evidence type="ECO:0000256" key="5">
    <source>
        <dbReference type="ARBA" id="ARBA00022898"/>
    </source>
</evidence>
<dbReference type="InterPro" id="IPR050214">
    <property type="entry name" value="Cys_Synth/Cystath_Beta-Synth"/>
</dbReference>
<evidence type="ECO:0000256" key="11">
    <source>
        <dbReference type="PROSITE-ProRule" id="PRU00703"/>
    </source>
</evidence>
<dbReference type="EC" id="4.2.1.22" evidence="4 10"/>
<dbReference type="GO" id="GO:0019343">
    <property type="term" value="P:cysteine biosynthetic process via cystathionine"/>
    <property type="evidence" value="ECO:0007669"/>
    <property type="project" value="InterPro"/>
</dbReference>
<comment type="catalytic activity">
    <reaction evidence="9">
        <text>L-homocysteine + L-serine = L,L-cystathionine + H2O</text>
        <dbReference type="Rhea" id="RHEA:10112"/>
        <dbReference type="ChEBI" id="CHEBI:15377"/>
        <dbReference type="ChEBI" id="CHEBI:33384"/>
        <dbReference type="ChEBI" id="CHEBI:58161"/>
        <dbReference type="ChEBI" id="CHEBI:58199"/>
        <dbReference type="EC" id="4.2.1.22"/>
    </reaction>
</comment>
<dbReference type="Gene3D" id="3.10.580.10">
    <property type="entry name" value="CBS-domain"/>
    <property type="match status" value="1"/>
</dbReference>
<comment type="pathway">
    <text evidence="2">Amino-acid biosynthesis; L-cysteine biosynthesis; L-cysteine from L-homocysteine and L-serine: step 1/2.</text>
</comment>
<dbReference type="PROSITE" id="PS00901">
    <property type="entry name" value="CYS_SYNTHASE"/>
    <property type="match status" value="1"/>
</dbReference>
<dbReference type="CDD" id="cd01561">
    <property type="entry name" value="CBS_like"/>
    <property type="match status" value="1"/>
</dbReference>
<dbReference type="EMBL" id="FMHZ01000002">
    <property type="protein sequence ID" value="SCL54521.1"/>
    <property type="molecule type" value="Genomic_DNA"/>
</dbReference>
<dbReference type="InterPro" id="IPR001216">
    <property type="entry name" value="P-phosphate_BS"/>
</dbReference>
<dbReference type="FunFam" id="3.40.50.1100:FF:000003">
    <property type="entry name" value="Cystathionine beta-synthase"/>
    <property type="match status" value="1"/>
</dbReference>
<dbReference type="InterPro" id="IPR036052">
    <property type="entry name" value="TrpB-like_PALP_sf"/>
</dbReference>
<dbReference type="PANTHER" id="PTHR10314">
    <property type="entry name" value="CYSTATHIONINE BETA-SYNTHASE"/>
    <property type="match status" value="1"/>
</dbReference>
<evidence type="ECO:0000256" key="8">
    <source>
        <dbReference type="ARBA" id="ARBA00026192"/>
    </source>
</evidence>
<evidence type="ECO:0000256" key="9">
    <source>
        <dbReference type="ARBA" id="ARBA00047490"/>
    </source>
</evidence>
<evidence type="ECO:0000313" key="14">
    <source>
        <dbReference type="Proteomes" id="UP000199001"/>
    </source>
</evidence>
<evidence type="ECO:0000256" key="3">
    <source>
        <dbReference type="ARBA" id="ARBA00007103"/>
    </source>
</evidence>
<dbReference type="UniPathway" id="UPA00136">
    <property type="reaction ID" value="UER00201"/>
</dbReference>
<name>A0A1C6UKL3_9ACTN</name>
<evidence type="ECO:0000259" key="12">
    <source>
        <dbReference type="PROSITE" id="PS51371"/>
    </source>
</evidence>
<dbReference type="GO" id="GO:0006535">
    <property type="term" value="P:cysteine biosynthetic process from serine"/>
    <property type="evidence" value="ECO:0007669"/>
    <property type="project" value="InterPro"/>
</dbReference>
<dbReference type="GO" id="GO:0004122">
    <property type="term" value="F:cystathionine beta-synthase activity"/>
    <property type="evidence" value="ECO:0007669"/>
    <property type="project" value="UniProtKB-UniRule"/>
</dbReference>
<feature type="domain" description="CBS" evidence="12">
    <location>
        <begin position="336"/>
        <end position="401"/>
    </location>
</feature>
<evidence type="ECO:0000256" key="6">
    <source>
        <dbReference type="ARBA" id="ARBA00023122"/>
    </source>
</evidence>
<reference evidence="14" key="1">
    <citation type="submission" date="2016-06" db="EMBL/GenBank/DDBJ databases">
        <authorList>
            <person name="Varghese N."/>
            <person name="Submissions Spin"/>
        </authorList>
    </citation>
    <scope>NUCLEOTIDE SEQUENCE [LARGE SCALE GENOMIC DNA]</scope>
    <source>
        <strain evidence="14">DSM 43903</strain>
    </source>
</reference>
<dbReference type="InterPro" id="IPR005857">
    <property type="entry name" value="Cysta_beta_synth"/>
</dbReference>
<keyword evidence="14" id="KW-1185">Reference proteome</keyword>